<dbReference type="Pfam" id="PF00400">
    <property type="entry name" value="WD40"/>
    <property type="match status" value="2"/>
</dbReference>
<dbReference type="SUPFAM" id="SSF56112">
    <property type="entry name" value="Protein kinase-like (PK-like)"/>
    <property type="match status" value="1"/>
</dbReference>
<evidence type="ECO:0000313" key="8">
    <source>
        <dbReference type="EMBL" id="PRX16865.1"/>
    </source>
</evidence>
<dbReference type="InterPro" id="IPR000719">
    <property type="entry name" value="Prot_kinase_dom"/>
</dbReference>
<organism evidence="8 9">
    <name type="scientific">Actinoplanes italicus</name>
    <dbReference type="NCBI Taxonomy" id="113567"/>
    <lineage>
        <taxon>Bacteria</taxon>
        <taxon>Bacillati</taxon>
        <taxon>Actinomycetota</taxon>
        <taxon>Actinomycetes</taxon>
        <taxon>Micromonosporales</taxon>
        <taxon>Micromonosporaceae</taxon>
        <taxon>Actinoplanes</taxon>
    </lineage>
</organism>
<accession>A0A2T0K227</accession>
<dbReference type="PANTHER" id="PTHR43289:SF34">
    <property type="entry name" value="SERINE_THREONINE-PROTEIN KINASE YBDM-RELATED"/>
    <property type="match status" value="1"/>
</dbReference>
<evidence type="ECO:0000313" key="9">
    <source>
        <dbReference type="Proteomes" id="UP000239415"/>
    </source>
</evidence>
<dbReference type="PROSITE" id="PS00108">
    <property type="entry name" value="PROTEIN_KINASE_ST"/>
    <property type="match status" value="1"/>
</dbReference>
<protein>
    <submittedName>
        <fullName evidence="8">Serine/threonine protein kinase</fullName>
    </submittedName>
</protein>
<evidence type="ECO:0000256" key="1">
    <source>
        <dbReference type="ARBA" id="ARBA00022679"/>
    </source>
</evidence>
<feature type="domain" description="Protein kinase" evidence="7">
    <location>
        <begin position="17"/>
        <end position="277"/>
    </location>
</feature>
<sequence length="1012" mass="105380">MPVSPLLPGDPDRLGAHVITGRLGSGGMGTVYLGLSPDGQRVAVKVVRPEQAADPKFLARFRSEVRRARQVPPFCTAAVLHDDLEHIPPYLVVEYVDGPSLAEVVRDDGPLTPTEAYAIAVGVATALVAIHGAGVVHRDLKPANVLLAVGLPKVIDFGIARGVDLSAELTGPDQVVGTIGYLAPECLDTAARDRVGPAADVFAWGVLVGFAATGRTPFDGGSPLATIGRILTQPPDLAGIPEPLRPLAAAALEKDPARRPSANQLLDGLLSAGRPDVPGPDMTPELRRAALAARAGNRPARRWIGRVVAAALVAGLLTASGMALARSTERVERQDRALVQRDLLDRSGRALETDPGLALRLAVSAESISPSDRGRAAIDAALATGYDGELSPDEAVYTTEFRGDGRMVAAAGAGDVGLWSVEGSRFTRVGALATAGGETTDLSFSPDGRTVATAGARLQLWDTAGAYPLAELSGQAWDAVQFSGDGERLLTVADRLELWDVQDRKQPRSVWSTPAGTATRGGARLSPDGTLLAGVAEGELLTIWAARGTPRRLSVVTDADAVINLAFSPDGKRLAAATVSDGVRLYDLGDPAKPRLLSTFAADDGTVTALAFDRTGSLLAVGSEQRTVGLWSVAEAARPQALRTLRRDGGWISSVDFTPDGNRLLTAGWQGAFRSAALWRVAPFAPVRRTRLDADADPIRLVGISGSDVLVVTALGGERVEFWDLRDPDRPVRGRAGFRASGASRVRPGAALLYANGAVYDLSGAEPRRLLEGVVDADPDRGLAAVLRDGERVQIHRVSPGGNPQMLAEIPAAYVASVTFDQVTGHLVIADDNGGAESALTVWDLSDPAAPSRVAALAAQGGVRALEARGGSVVTVDREVVTWNGRDGSARVVRSAPRPGGRIAGIGAVTLSADRTLLAVTGRAGTELWSLPAGADPLLVAVLPGEPTSAAFSPRGPLLAVADPGGTTVWDTSAVQMTLRDPLAEACLRQGGLTGAEWPAHVTTLPYEPACS</sequence>
<evidence type="ECO:0000256" key="4">
    <source>
        <dbReference type="ARBA" id="ARBA00022840"/>
    </source>
</evidence>
<dbReference type="EMBL" id="PVMZ01000018">
    <property type="protein sequence ID" value="PRX16865.1"/>
    <property type="molecule type" value="Genomic_DNA"/>
</dbReference>
<dbReference type="SUPFAM" id="SSF82171">
    <property type="entry name" value="DPP6 N-terminal domain-like"/>
    <property type="match status" value="1"/>
</dbReference>
<keyword evidence="1" id="KW-0808">Transferase</keyword>
<evidence type="ECO:0000256" key="2">
    <source>
        <dbReference type="ARBA" id="ARBA00022741"/>
    </source>
</evidence>
<name>A0A2T0K227_9ACTN</name>
<dbReference type="InterPro" id="IPR011041">
    <property type="entry name" value="Quinoprot_gluc/sorb_DH_b-prop"/>
</dbReference>
<keyword evidence="9" id="KW-1185">Reference proteome</keyword>
<dbReference type="CDD" id="cd14014">
    <property type="entry name" value="STKc_PknB_like"/>
    <property type="match status" value="1"/>
</dbReference>
<proteinExistence type="predicted"/>
<comment type="caution">
    <text evidence="8">The sequence shown here is derived from an EMBL/GenBank/DDBJ whole genome shotgun (WGS) entry which is preliminary data.</text>
</comment>
<dbReference type="Gene3D" id="2.130.10.10">
    <property type="entry name" value="YVTN repeat-like/Quinoprotein amine dehydrogenase"/>
    <property type="match status" value="3"/>
</dbReference>
<keyword evidence="2 6" id="KW-0547">Nucleotide-binding</keyword>
<dbReference type="PROSITE" id="PS50011">
    <property type="entry name" value="PROTEIN_KINASE_DOM"/>
    <property type="match status" value="1"/>
</dbReference>
<dbReference type="Proteomes" id="UP000239415">
    <property type="component" value="Unassembled WGS sequence"/>
</dbReference>
<keyword evidence="3 8" id="KW-0418">Kinase</keyword>
<dbReference type="Gene3D" id="3.30.200.20">
    <property type="entry name" value="Phosphorylase Kinase, domain 1"/>
    <property type="match status" value="1"/>
</dbReference>
<dbReference type="AlphaFoldDB" id="A0A2T0K227"/>
<dbReference type="Gene3D" id="1.10.510.10">
    <property type="entry name" value="Transferase(Phosphotransferase) domain 1"/>
    <property type="match status" value="1"/>
</dbReference>
<dbReference type="SMART" id="SM00220">
    <property type="entry name" value="S_TKc"/>
    <property type="match status" value="1"/>
</dbReference>
<reference evidence="8 9" key="1">
    <citation type="submission" date="2018-03" db="EMBL/GenBank/DDBJ databases">
        <title>Genomic Encyclopedia of Archaeal and Bacterial Type Strains, Phase II (KMG-II): from individual species to whole genera.</title>
        <authorList>
            <person name="Goeker M."/>
        </authorList>
    </citation>
    <scope>NUCLEOTIDE SEQUENCE [LARGE SCALE GENOMIC DNA]</scope>
    <source>
        <strain evidence="8 9">DSM 43146</strain>
    </source>
</reference>
<dbReference type="SMART" id="SM00320">
    <property type="entry name" value="WD40"/>
    <property type="match status" value="9"/>
</dbReference>
<dbReference type="PROSITE" id="PS50082">
    <property type="entry name" value="WD_REPEATS_2"/>
    <property type="match status" value="1"/>
</dbReference>
<evidence type="ECO:0000256" key="6">
    <source>
        <dbReference type="PROSITE-ProRule" id="PRU10141"/>
    </source>
</evidence>
<dbReference type="PROSITE" id="PS00107">
    <property type="entry name" value="PROTEIN_KINASE_ATP"/>
    <property type="match status" value="1"/>
</dbReference>
<dbReference type="OrthoDB" id="4326323at2"/>
<dbReference type="InterPro" id="IPR017441">
    <property type="entry name" value="Protein_kinase_ATP_BS"/>
</dbReference>
<keyword evidence="4 6" id="KW-0067">ATP-binding</keyword>
<dbReference type="InterPro" id="IPR001680">
    <property type="entry name" value="WD40_rpt"/>
</dbReference>
<dbReference type="GO" id="GO:0005524">
    <property type="term" value="F:ATP binding"/>
    <property type="evidence" value="ECO:0007669"/>
    <property type="project" value="UniProtKB-UniRule"/>
</dbReference>
<dbReference type="PANTHER" id="PTHR43289">
    <property type="entry name" value="MITOGEN-ACTIVATED PROTEIN KINASE KINASE KINASE 20-RELATED"/>
    <property type="match status" value="1"/>
</dbReference>
<evidence type="ECO:0000256" key="3">
    <source>
        <dbReference type="ARBA" id="ARBA00022777"/>
    </source>
</evidence>
<dbReference type="InterPro" id="IPR008271">
    <property type="entry name" value="Ser/Thr_kinase_AS"/>
</dbReference>
<dbReference type="GO" id="GO:0004674">
    <property type="term" value="F:protein serine/threonine kinase activity"/>
    <property type="evidence" value="ECO:0007669"/>
    <property type="project" value="UniProtKB-KW"/>
</dbReference>
<keyword evidence="5" id="KW-0853">WD repeat</keyword>
<keyword evidence="8" id="KW-0723">Serine/threonine-protein kinase</keyword>
<dbReference type="InterPro" id="IPR015943">
    <property type="entry name" value="WD40/YVTN_repeat-like_dom_sf"/>
</dbReference>
<dbReference type="Pfam" id="PF00069">
    <property type="entry name" value="Pkinase"/>
    <property type="match status" value="1"/>
</dbReference>
<gene>
    <name evidence="8" type="ORF">CLV67_118196</name>
</gene>
<feature type="binding site" evidence="6">
    <location>
        <position position="45"/>
    </location>
    <ligand>
        <name>ATP</name>
        <dbReference type="ChEBI" id="CHEBI:30616"/>
    </ligand>
</feature>
<dbReference type="RefSeq" id="WP_146169416.1">
    <property type="nucleotide sequence ID" value="NZ_BOMO01000063.1"/>
</dbReference>
<dbReference type="SUPFAM" id="SSF50952">
    <property type="entry name" value="Soluble quinoprotein glucose dehydrogenase"/>
    <property type="match status" value="1"/>
</dbReference>
<evidence type="ECO:0000256" key="5">
    <source>
        <dbReference type="PROSITE-ProRule" id="PRU00221"/>
    </source>
</evidence>
<feature type="repeat" description="WD" evidence="5">
    <location>
        <begin position="600"/>
        <end position="641"/>
    </location>
</feature>
<dbReference type="InterPro" id="IPR011009">
    <property type="entry name" value="Kinase-like_dom_sf"/>
</dbReference>
<evidence type="ECO:0000259" key="7">
    <source>
        <dbReference type="PROSITE" id="PS50011"/>
    </source>
</evidence>